<dbReference type="InterPro" id="IPR011922">
    <property type="entry name" value="Cell_div_FtsL"/>
</dbReference>
<feature type="compositionally biased region" description="Polar residues" evidence="9">
    <location>
        <begin position="1"/>
        <end position="13"/>
    </location>
</feature>
<keyword evidence="2 7" id="KW-0132">Cell division</keyword>
<accession>A0A8E2LEE7</accession>
<gene>
    <name evidence="7" type="primary">ftsL</name>
    <name evidence="10" type="ORF">BWZ43_11500</name>
</gene>
<comment type="subcellular location">
    <subcellularLocation>
        <location evidence="7">Cell membrane</location>
        <topology evidence="7">Single-pass type II membrane protein</topology>
    </subcellularLocation>
    <text evidence="7">Localizes to the division septum where it forms a ring structure.</text>
</comment>
<dbReference type="AlphaFoldDB" id="A0A8E2LEE7"/>
<keyword evidence="3 7" id="KW-0812">Transmembrane</keyword>
<keyword evidence="1 7" id="KW-1003">Cell membrane</keyword>
<dbReference type="GO" id="GO:0043093">
    <property type="term" value="P:FtsZ-dependent cytokinesis"/>
    <property type="evidence" value="ECO:0007669"/>
    <property type="project" value="UniProtKB-UniRule"/>
</dbReference>
<dbReference type="GO" id="GO:0005886">
    <property type="term" value="C:plasma membrane"/>
    <property type="evidence" value="ECO:0007669"/>
    <property type="project" value="UniProtKB-SubCell"/>
</dbReference>
<evidence type="ECO:0000256" key="9">
    <source>
        <dbReference type="SAM" id="MobiDB-lite"/>
    </source>
</evidence>
<comment type="function">
    <text evidence="7">Essential cell division protein.</text>
</comment>
<evidence type="ECO:0000256" key="8">
    <source>
        <dbReference type="NCBIfam" id="TIGR02209"/>
    </source>
</evidence>
<evidence type="ECO:0000256" key="5">
    <source>
        <dbReference type="ARBA" id="ARBA00023136"/>
    </source>
</evidence>
<evidence type="ECO:0000313" key="11">
    <source>
        <dbReference type="Proteomes" id="UP000189761"/>
    </source>
</evidence>
<proteinExistence type="inferred from homology"/>
<evidence type="ECO:0000313" key="10">
    <source>
        <dbReference type="EMBL" id="OOP68228.1"/>
    </source>
</evidence>
<feature type="transmembrane region" description="Helical" evidence="7">
    <location>
        <begin position="38"/>
        <end position="56"/>
    </location>
</feature>
<dbReference type="HAMAP" id="MF_00910">
    <property type="entry name" value="FtsL"/>
    <property type="match status" value="1"/>
</dbReference>
<dbReference type="RefSeq" id="WP_058002552.1">
    <property type="nucleotide sequence ID" value="NZ_CP065424.1"/>
</dbReference>
<evidence type="ECO:0000256" key="1">
    <source>
        <dbReference type="ARBA" id="ARBA00022475"/>
    </source>
</evidence>
<keyword evidence="4 7" id="KW-1133">Transmembrane helix</keyword>
<comment type="similarity">
    <text evidence="7">Belongs to the FtsL family.</text>
</comment>
<dbReference type="GO" id="GO:0032153">
    <property type="term" value="C:cell division site"/>
    <property type="evidence" value="ECO:0007669"/>
    <property type="project" value="UniProtKB-UniRule"/>
</dbReference>
<evidence type="ECO:0000256" key="6">
    <source>
        <dbReference type="ARBA" id="ARBA00023306"/>
    </source>
</evidence>
<keyword evidence="6 7" id="KW-0131">Cell cycle</keyword>
<reference evidence="10 11" key="1">
    <citation type="submission" date="2017-01" db="EMBL/GenBank/DDBJ databases">
        <title>Draft genome sequence of Bacillus oleronius.</title>
        <authorList>
            <person name="Allam M."/>
        </authorList>
    </citation>
    <scope>NUCLEOTIDE SEQUENCE [LARGE SCALE GENOMIC DNA]</scope>
    <source>
        <strain evidence="10 11">DSM 9356</strain>
    </source>
</reference>
<organism evidence="10 11">
    <name type="scientific">Heyndrickxia oleronia</name>
    <dbReference type="NCBI Taxonomy" id="38875"/>
    <lineage>
        <taxon>Bacteria</taxon>
        <taxon>Bacillati</taxon>
        <taxon>Bacillota</taxon>
        <taxon>Bacilli</taxon>
        <taxon>Bacillales</taxon>
        <taxon>Bacillaceae</taxon>
        <taxon>Heyndrickxia</taxon>
    </lineage>
</organism>
<evidence type="ECO:0000256" key="4">
    <source>
        <dbReference type="ARBA" id="ARBA00022989"/>
    </source>
</evidence>
<dbReference type="NCBIfam" id="TIGR02209">
    <property type="entry name" value="ftsL_broad"/>
    <property type="match status" value="1"/>
</dbReference>
<comment type="caution">
    <text evidence="10">The sequence shown here is derived from an EMBL/GenBank/DDBJ whole genome shotgun (WGS) entry which is preliminary data.</text>
</comment>
<dbReference type="Proteomes" id="UP000189761">
    <property type="component" value="Unassembled WGS sequence"/>
</dbReference>
<dbReference type="InterPro" id="IPR007060">
    <property type="entry name" value="FtsL/DivIC"/>
</dbReference>
<keyword evidence="5 7" id="KW-0472">Membrane</keyword>
<feature type="region of interest" description="Disordered" evidence="9">
    <location>
        <begin position="1"/>
        <end position="27"/>
    </location>
</feature>
<sequence length="120" mass="13880">MSNLARKQQQTYVQPKPKTETQIKPVHKRRKITPGEKLIAGLFIAFVCFMSIKIISTQASIYFINKDIHGLETSIQSKKKVNDDLKMQVSDMSTYERIWKKAKELGLKLNENNVKVVEEK</sequence>
<evidence type="ECO:0000256" key="7">
    <source>
        <dbReference type="HAMAP-Rule" id="MF_00910"/>
    </source>
</evidence>
<name>A0A8E2LEE7_9BACI</name>
<evidence type="ECO:0000256" key="3">
    <source>
        <dbReference type="ARBA" id="ARBA00022692"/>
    </source>
</evidence>
<dbReference type="EMBL" id="MTLA01000126">
    <property type="protein sequence ID" value="OOP68228.1"/>
    <property type="molecule type" value="Genomic_DNA"/>
</dbReference>
<evidence type="ECO:0000256" key="2">
    <source>
        <dbReference type="ARBA" id="ARBA00022618"/>
    </source>
</evidence>
<dbReference type="Pfam" id="PF04977">
    <property type="entry name" value="DivIC"/>
    <property type="match status" value="1"/>
</dbReference>
<keyword evidence="11" id="KW-1185">Reference proteome</keyword>
<protein>
    <recommendedName>
        <fullName evidence="7 8">Cell division protein FtsL</fullName>
    </recommendedName>
</protein>